<evidence type="ECO:0000313" key="3">
    <source>
        <dbReference type="Proteomes" id="UP000054279"/>
    </source>
</evidence>
<organism evidence="2 3">
    <name type="scientific">Sphaerobolus stellatus (strain SS14)</name>
    <dbReference type="NCBI Taxonomy" id="990650"/>
    <lineage>
        <taxon>Eukaryota</taxon>
        <taxon>Fungi</taxon>
        <taxon>Dikarya</taxon>
        <taxon>Basidiomycota</taxon>
        <taxon>Agaricomycotina</taxon>
        <taxon>Agaricomycetes</taxon>
        <taxon>Phallomycetidae</taxon>
        <taxon>Geastrales</taxon>
        <taxon>Sphaerobolaceae</taxon>
        <taxon>Sphaerobolus</taxon>
    </lineage>
</organism>
<name>A0A0C9V9V3_SPHS4</name>
<reference evidence="2 3" key="1">
    <citation type="submission" date="2014-06" db="EMBL/GenBank/DDBJ databases">
        <title>Evolutionary Origins and Diversification of the Mycorrhizal Mutualists.</title>
        <authorList>
            <consortium name="DOE Joint Genome Institute"/>
            <consortium name="Mycorrhizal Genomics Consortium"/>
            <person name="Kohler A."/>
            <person name="Kuo A."/>
            <person name="Nagy L.G."/>
            <person name="Floudas D."/>
            <person name="Copeland A."/>
            <person name="Barry K.W."/>
            <person name="Cichocki N."/>
            <person name="Veneault-Fourrey C."/>
            <person name="LaButti K."/>
            <person name="Lindquist E.A."/>
            <person name="Lipzen A."/>
            <person name="Lundell T."/>
            <person name="Morin E."/>
            <person name="Murat C."/>
            <person name="Riley R."/>
            <person name="Ohm R."/>
            <person name="Sun H."/>
            <person name="Tunlid A."/>
            <person name="Henrissat B."/>
            <person name="Grigoriev I.V."/>
            <person name="Hibbett D.S."/>
            <person name="Martin F."/>
        </authorList>
    </citation>
    <scope>NUCLEOTIDE SEQUENCE [LARGE SCALE GENOMIC DNA]</scope>
    <source>
        <strain evidence="2 3">SS14</strain>
    </source>
</reference>
<gene>
    <name evidence="2" type="ORF">M422DRAFT_52178</name>
</gene>
<evidence type="ECO:0000313" key="2">
    <source>
        <dbReference type="EMBL" id="KIJ34086.1"/>
    </source>
</evidence>
<evidence type="ECO:0000256" key="1">
    <source>
        <dbReference type="SAM" id="MobiDB-lite"/>
    </source>
</evidence>
<dbReference type="Proteomes" id="UP000054279">
    <property type="component" value="Unassembled WGS sequence"/>
</dbReference>
<feature type="region of interest" description="Disordered" evidence="1">
    <location>
        <begin position="1"/>
        <end position="53"/>
    </location>
</feature>
<dbReference type="AlphaFoldDB" id="A0A0C9V9V3"/>
<sequence length="177" mass="19760">MSTTSDFSTINSWMQANTESFDPTSIAPPELTNPPEDDTGSPAPKANCTSTTTQELRVWRHASADTSSLLNGSSSCSGIMTDTNQSYILMWTTGLKITEEGESEDIQIDGDHFTKTLTIQVTVPPRPQLTFYQKCYNFRDKLDFFLDTWTEKWNVGPWGGYNPLASEESRAQILAEK</sequence>
<dbReference type="EMBL" id="KN837204">
    <property type="protein sequence ID" value="KIJ34086.1"/>
    <property type="molecule type" value="Genomic_DNA"/>
</dbReference>
<dbReference type="HOGENOM" id="CLU_1518778_0_0_1"/>
<keyword evidence="3" id="KW-1185">Reference proteome</keyword>
<protein>
    <submittedName>
        <fullName evidence="2">Uncharacterized protein</fullName>
    </submittedName>
</protein>
<accession>A0A0C9V9V3</accession>
<feature type="compositionally biased region" description="Polar residues" evidence="1">
    <location>
        <begin position="1"/>
        <end position="23"/>
    </location>
</feature>
<proteinExistence type="predicted"/>
<dbReference type="OrthoDB" id="3678961at2759"/>